<evidence type="ECO:0000313" key="2">
    <source>
        <dbReference type="Proteomes" id="UP001384579"/>
    </source>
</evidence>
<evidence type="ECO:0000313" key="1">
    <source>
        <dbReference type="EMBL" id="MEK0185010.1"/>
    </source>
</evidence>
<dbReference type="RefSeq" id="WP_340524072.1">
    <property type="nucleotide sequence ID" value="NZ_JBBLXS010000088.1"/>
</dbReference>
<proteinExistence type="predicted"/>
<keyword evidence="2" id="KW-1185">Reference proteome</keyword>
<gene>
    <name evidence="1" type="ORF">WMG39_09070</name>
</gene>
<accession>A0ABU8YKS8</accession>
<dbReference type="EMBL" id="JBBLXS010000088">
    <property type="protein sequence ID" value="MEK0185010.1"/>
    <property type="molecule type" value="Genomic_DNA"/>
</dbReference>
<dbReference type="Proteomes" id="UP001384579">
    <property type="component" value="Unassembled WGS sequence"/>
</dbReference>
<comment type="caution">
    <text evidence="1">The sequence shown here is derived from an EMBL/GenBank/DDBJ whole genome shotgun (WGS) entry which is preliminary data.</text>
</comment>
<protein>
    <submittedName>
        <fullName evidence="1">Uncharacterized protein</fullName>
    </submittedName>
</protein>
<organism evidence="1 2">
    <name type="scientific">Microcoleus anatoxicus PTRS2</name>
    <dbReference type="NCBI Taxonomy" id="2705321"/>
    <lineage>
        <taxon>Bacteria</taxon>
        <taxon>Bacillati</taxon>
        <taxon>Cyanobacteriota</taxon>
        <taxon>Cyanophyceae</taxon>
        <taxon>Oscillatoriophycideae</taxon>
        <taxon>Oscillatoriales</taxon>
        <taxon>Microcoleaceae</taxon>
        <taxon>Microcoleus</taxon>
        <taxon>Microcoleus anatoxicus</taxon>
    </lineage>
</organism>
<sequence>MYYIQLSQHIYFYIACLISLSVLLSQPPAALGKQPACPRGDIANLPSPPLSQTQKSVPSLWLTQKQFGGQLLDRWFVDSNSRNSWVILLVNRQLWSGLDYVGRYQFVNRFGMAAMEDGYNVRVCNREGVALAAYFCEGDRLNCHINLDSVSNLGIQRKPKLF</sequence>
<name>A0ABU8YKS8_9CYAN</name>
<reference evidence="1 2" key="1">
    <citation type="journal article" date="2020" name="Harmful Algae">
        <title>Molecular and morphological characterization of a novel dihydroanatoxin-a producing Microcoleus species (cyanobacteria) from the Russian River, California, USA.</title>
        <authorList>
            <person name="Conklin K.Y."/>
            <person name="Stancheva R."/>
            <person name="Otten T.G."/>
            <person name="Fadness R."/>
            <person name="Boyer G.L."/>
            <person name="Read B."/>
            <person name="Zhang X."/>
            <person name="Sheath R.G."/>
        </authorList>
    </citation>
    <scope>NUCLEOTIDE SEQUENCE [LARGE SCALE GENOMIC DNA]</scope>
    <source>
        <strain evidence="1 2">PTRS2</strain>
    </source>
</reference>